<accession>A0ABQ8QFS1</accession>
<feature type="transmembrane region" description="Helical" evidence="2">
    <location>
        <begin position="237"/>
        <end position="258"/>
    </location>
</feature>
<keyword evidence="2" id="KW-0812">Transmembrane</keyword>
<gene>
    <name evidence="3" type="ORF">F5050DRAFT_1806886</name>
</gene>
<dbReference type="Proteomes" id="UP001163828">
    <property type="component" value="Unassembled WGS sequence"/>
</dbReference>
<evidence type="ECO:0000313" key="3">
    <source>
        <dbReference type="EMBL" id="KAJ3997356.1"/>
    </source>
</evidence>
<dbReference type="InterPro" id="IPR021100">
    <property type="entry name" value="N-glycosylation_EOS1"/>
</dbReference>
<name>A0ABQ8QFS1_9AGAR</name>
<feature type="transmembrane region" description="Helical" evidence="2">
    <location>
        <begin position="278"/>
        <end position="301"/>
    </location>
</feature>
<sequence>MSTEQSGRDLPTPFTGGRDSTHVLRRDLANPTYLNSSPSTRTQQNPPITRTQKLHYRTKSTGVRSDNKASSNRKILSSLSSPEIFAPSNTPVFLVSRPEKPTAPRRTSSYHSITPSVQHNSNQPEISLCALDMPLDSGDDGEDDSMIQGAWLRHKQTTKKVSSGFKEKLFSFATGSNTKSRDKLISTKPGERGAGETETEIDEPPRHLPTSRKISLRGPLIPPSVLQQRLTPLLFEFSRFLSIVPAFFGILYHIYHIYNPPTATISFDGRRPPERIDYIISALWALLTGYQCLCLATGLLVRWRVYYPPLATLIRLISLQAICWPATHFTLSLLEHEKRPVIVWAVIGTTTCASRSVQIWVTSNLWWEASGGPGGAAGTNGNGNLRENEIDWQRWKGGKWGGRRWDWNDVVKECSSVQLGQPALARWSLGSGDSDLIADGFGLALYQPGGILVTTTVVPATRAQLSTGVWTVTPTATGTQVLQLMNGNPLYGIEVASGVINVGTPSVTVSSLNAAHSTLGTGGIVGVLLGGASAIMIIFGWIFYRSRAAKKSKRLEANSRTWGDTSTSAFRRQSNDNTVTPYNLRPAWPRESTILPYNLKHEIHETPLATSPSILQPMNNDNSSLEPTVTLTSRQTRLLEEAQSTRDALSILTHQLPEASSQDENAVGTLQMRVAEMMGRMSRLEAQMESDWARGLTNEPPPEYDGL</sequence>
<feature type="region of interest" description="Disordered" evidence="1">
    <location>
        <begin position="96"/>
        <end position="121"/>
    </location>
</feature>
<dbReference type="PANTHER" id="PTHR28147">
    <property type="entry name" value="N-GLYCOSYLATION PROTEIN EOS1"/>
    <property type="match status" value="1"/>
</dbReference>
<organism evidence="3 4">
    <name type="scientific">Lentinula boryana</name>
    <dbReference type="NCBI Taxonomy" id="40481"/>
    <lineage>
        <taxon>Eukaryota</taxon>
        <taxon>Fungi</taxon>
        <taxon>Dikarya</taxon>
        <taxon>Basidiomycota</taxon>
        <taxon>Agaricomycotina</taxon>
        <taxon>Agaricomycetes</taxon>
        <taxon>Agaricomycetidae</taxon>
        <taxon>Agaricales</taxon>
        <taxon>Marasmiineae</taxon>
        <taxon>Omphalotaceae</taxon>
        <taxon>Lentinula</taxon>
    </lineage>
</organism>
<evidence type="ECO:0000256" key="2">
    <source>
        <dbReference type="SAM" id="Phobius"/>
    </source>
</evidence>
<feature type="compositionally biased region" description="Polar residues" evidence="1">
    <location>
        <begin position="59"/>
        <end position="74"/>
    </location>
</feature>
<feature type="transmembrane region" description="Helical" evidence="2">
    <location>
        <begin position="519"/>
        <end position="544"/>
    </location>
</feature>
<reference evidence="3" key="1">
    <citation type="submission" date="2022-08" db="EMBL/GenBank/DDBJ databases">
        <authorList>
            <consortium name="DOE Joint Genome Institute"/>
            <person name="Min B."/>
            <person name="Riley R."/>
            <person name="Sierra-Patev S."/>
            <person name="Naranjo-Ortiz M."/>
            <person name="Looney B."/>
            <person name="Konkel Z."/>
            <person name="Slot J.C."/>
            <person name="Sakamoto Y."/>
            <person name="Steenwyk J.L."/>
            <person name="Rokas A."/>
            <person name="Carro J."/>
            <person name="Camarero S."/>
            <person name="Ferreira P."/>
            <person name="Molpeceres G."/>
            <person name="Ruiz-Duenas F.J."/>
            <person name="Serrano A."/>
            <person name="Henrissat B."/>
            <person name="Drula E."/>
            <person name="Hughes K.W."/>
            <person name="Mata J.L."/>
            <person name="Ishikawa N.K."/>
            <person name="Vargas-Isla R."/>
            <person name="Ushijima S."/>
            <person name="Smith C.A."/>
            <person name="Ahrendt S."/>
            <person name="Andreopoulos W."/>
            <person name="He G."/>
            <person name="Labutti K."/>
            <person name="Lipzen A."/>
            <person name="Ng V."/>
            <person name="Sandor L."/>
            <person name="Barry K."/>
            <person name="Martinez A.T."/>
            <person name="Xiao Y."/>
            <person name="Gibbons J.G."/>
            <person name="Terashima K."/>
            <person name="Hibbett D.S."/>
            <person name="Grigoriev I.V."/>
        </authorList>
    </citation>
    <scope>NUCLEOTIDE SEQUENCE</scope>
    <source>
        <strain evidence="3">TFB10827</strain>
    </source>
</reference>
<protein>
    <submittedName>
        <fullName evidence="3">N-glycosylation protein-domain-containing protein</fullName>
    </submittedName>
</protein>
<feature type="region of interest" description="Disordered" evidence="1">
    <location>
        <begin position="1"/>
        <end position="74"/>
    </location>
</feature>
<feature type="compositionally biased region" description="Polar residues" evidence="1">
    <location>
        <begin position="105"/>
        <end position="121"/>
    </location>
</feature>
<keyword evidence="4" id="KW-1185">Reference proteome</keyword>
<keyword evidence="2" id="KW-0472">Membrane</keyword>
<evidence type="ECO:0000256" key="1">
    <source>
        <dbReference type="SAM" id="MobiDB-lite"/>
    </source>
</evidence>
<feature type="compositionally biased region" description="Basic and acidic residues" evidence="1">
    <location>
        <begin position="179"/>
        <end position="195"/>
    </location>
</feature>
<comment type="caution">
    <text evidence="3">The sequence shown here is derived from an EMBL/GenBank/DDBJ whole genome shotgun (WGS) entry which is preliminary data.</text>
</comment>
<dbReference type="EMBL" id="MU790584">
    <property type="protein sequence ID" value="KAJ3997356.1"/>
    <property type="molecule type" value="Genomic_DNA"/>
</dbReference>
<feature type="compositionally biased region" description="Basic and acidic residues" evidence="1">
    <location>
        <begin position="19"/>
        <end position="28"/>
    </location>
</feature>
<dbReference type="Pfam" id="PF12326">
    <property type="entry name" value="EOS1"/>
    <property type="match status" value="1"/>
</dbReference>
<dbReference type="PANTHER" id="PTHR28147:SF1">
    <property type="entry name" value="N-GLYCOSYLATION PROTEIN EOS1"/>
    <property type="match status" value="1"/>
</dbReference>
<evidence type="ECO:0000313" key="4">
    <source>
        <dbReference type="Proteomes" id="UP001163828"/>
    </source>
</evidence>
<keyword evidence="2" id="KW-1133">Transmembrane helix</keyword>
<feature type="compositionally biased region" description="Polar residues" evidence="1">
    <location>
        <begin position="32"/>
        <end position="51"/>
    </location>
</feature>
<proteinExistence type="predicted"/>
<feature type="region of interest" description="Disordered" evidence="1">
    <location>
        <begin position="179"/>
        <end position="208"/>
    </location>
</feature>